<feature type="compositionally biased region" description="Pro residues" evidence="2">
    <location>
        <begin position="221"/>
        <end position="237"/>
    </location>
</feature>
<keyword evidence="3" id="KW-0812">Transmembrane</keyword>
<dbReference type="GO" id="GO:0003729">
    <property type="term" value="F:mRNA binding"/>
    <property type="evidence" value="ECO:0007669"/>
    <property type="project" value="TreeGrafter"/>
</dbReference>
<dbReference type="GO" id="GO:1990904">
    <property type="term" value="C:ribonucleoprotein complex"/>
    <property type="evidence" value="ECO:0007669"/>
    <property type="project" value="TreeGrafter"/>
</dbReference>
<reference evidence="5" key="1">
    <citation type="submission" date="2016-06" db="UniProtKB">
        <authorList>
            <consortium name="WormBaseParasite"/>
        </authorList>
    </citation>
    <scope>IDENTIFICATION</scope>
</reference>
<dbReference type="PROSITE" id="PS50177">
    <property type="entry name" value="NTF2_DOMAIN"/>
    <property type="match status" value="1"/>
</dbReference>
<evidence type="ECO:0000256" key="3">
    <source>
        <dbReference type="SAM" id="Phobius"/>
    </source>
</evidence>
<dbReference type="InterPro" id="IPR032710">
    <property type="entry name" value="NTF2-like_dom_sf"/>
</dbReference>
<keyword evidence="3" id="KW-0472">Membrane</keyword>
<dbReference type="SUPFAM" id="SSF54427">
    <property type="entry name" value="NTF2-like"/>
    <property type="match status" value="1"/>
</dbReference>
<feature type="compositionally biased region" description="Basic and acidic residues" evidence="2">
    <location>
        <begin position="238"/>
        <end position="257"/>
    </location>
</feature>
<dbReference type="Pfam" id="PF02136">
    <property type="entry name" value="NTF2"/>
    <property type="match status" value="1"/>
</dbReference>
<accession>A0A183TGN5</accession>
<feature type="transmembrane region" description="Helical" evidence="3">
    <location>
        <begin position="407"/>
        <end position="433"/>
    </location>
</feature>
<dbReference type="InterPro" id="IPR002075">
    <property type="entry name" value="NTF2_dom"/>
</dbReference>
<dbReference type="InterPro" id="IPR039539">
    <property type="entry name" value="Ras_GTPase_bind_prot"/>
</dbReference>
<dbReference type="CDD" id="cd00780">
    <property type="entry name" value="NTF2"/>
    <property type="match status" value="1"/>
</dbReference>
<dbReference type="AlphaFoldDB" id="A0A183TGN5"/>
<evidence type="ECO:0000259" key="4">
    <source>
        <dbReference type="PROSITE" id="PS50177"/>
    </source>
</evidence>
<sequence>LGARFGCLICCCRKAFVLSSVKLRITMNGDVAMTNFTVPTMDFEAISTVADEFVMQYYTVMSKCPQQLHRFYSHDSSVIHEDAPIFGQENIFNAFKDMPLSDTRVLIHKVDALKSVQNTILIQVCGEMSIGGAPPRRFMRSFTLCEKTARNFYVLNDIFHYQDRVFIPEGHNEELEHGKYPRFLDKSSKFNHPNLLKNLEPRLLQLTAWYHQADNWQTQHPPAPKPQAPVAPEPEPAPIKKETPTVAHEEQPKEAEHPSQLLAQEPAVSTSAPSPPPNAPAPANTARMSWAERASAQKAGPPPPQPRRVIPNPGSDAQASVPAAQRSALMTRGGQPNRPLASSRQGLSRREGPQAQVVVRGADEEAVVVALLRAVNLARHPNPGASNLALLRPRPHTGRLLSKKPQILLGCNYLLVYATVSLLTTFPVFIVFAVVMLPLQLLVCHSAAFVFLEFCRLVAFK</sequence>
<feature type="transmembrane region" description="Helical" evidence="3">
    <location>
        <begin position="439"/>
        <end position="459"/>
    </location>
</feature>
<evidence type="ECO:0000256" key="1">
    <source>
        <dbReference type="ARBA" id="ARBA00022884"/>
    </source>
</evidence>
<name>A0A183TGN5_SCHSO</name>
<evidence type="ECO:0000256" key="2">
    <source>
        <dbReference type="SAM" id="MobiDB-lite"/>
    </source>
</evidence>
<dbReference type="WBParaSite" id="SSLN_0001622401-mRNA-1">
    <property type="protein sequence ID" value="SSLN_0001622401-mRNA-1"/>
    <property type="gene ID" value="SSLN_0001622401"/>
</dbReference>
<keyword evidence="1" id="KW-0694">RNA-binding</keyword>
<dbReference type="Gene3D" id="3.10.450.50">
    <property type="match status" value="1"/>
</dbReference>
<dbReference type="PANTHER" id="PTHR10693:SF20">
    <property type="entry name" value="AT27578P"/>
    <property type="match status" value="1"/>
</dbReference>
<protein>
    <submittedName>
        <fullName evidence="5">NTF2 domain-containing protein</fullName>
    </submittedName>
</protein>
<feature type="domain" description="NTF2" evidence="4">
    <location>
        <begin position="49"/>
        <end position="161"/>
    </location>
</feature>
<proteinExistence type="predicted"/>
<dbReference type="GO" id="GO:0005829">
    <property type="term" value="C:cytosol"/>
    <property type="evidence" value="ECO:0007669"/>
    <property type="project" value="TreeGrafter"/>
</dbReference>
<dbReference type="PANTHER" id="PTHR10693">
    <property type="entry name" value="RAS GTPASE-ACTIVATING PROTEIN-BINDING PROTEIN"/>
    <property type="match status" value="1"/>
</dbReference>
<dbReference type="InterPro" id="IPR018222">
    <property type="entry name" value="Nuclear_transport_factor_2_euk"/>
</dbReference>
<evidence type="ECO:0000313" key="5">
    <source>
        <dbReference type="WBParaSite" id="SSLN_0001622401-mRNA-1"/>
    </source>
</evidence>
<keyword evidence="3" id="KW-1133">Transmembrane helix</keyword>
<feature type="region of interest" description="Disordered" evidence="2">
    <location>
        <begin position="216"/>
        <end position="356"/>
    </location>
</feature>
<organism evidence="5">
    <name type="scientific">Schistocephalus solidus</name>
    <name type="common">Tapeworm</name>
    <dbReference type="NCBI Taxonomy" id="70667"/>
    <lineage>
        <taxon>Eukaryota</taxon>
        <taxon>Metazoa</taxon>
        <taxon>Spiralia</taxon>
        <taxon>Lophotrochozoa</taxon>
        <taxon>Platyhelminthes</taxon>
        <taxon>Cestoda</taxon>
        <taxon>Eucestoda</taxon>
        <taxon>Diphyllobothriidea</taxon>
        <taxon>Diphyllobothriidae</taxon>
        <taxon>Schistocephalus</taxon>
    </lineage>
</organism>